<name>A0AAU8CZD0_9HYPH</name>
<dbReference type="AlphaFoldDB" id="A0AAU8CZD0"/>
<dbReference type="Pfam" id="PF11800">
    <property type="entry name" value="RP-C_C"/>
    <property type="match status" value="1"/>
</dbReference>
<sequence length="87" mass="9276">MTIANCAVYRLAPKRENAAFRSLVAPMLMSARRAEHISSSGGYLRSLTDKAKAGQFSIGPACIVQRAPHINSAGGYLRALTEKARAG</sequence>
<evidence type="ECO:0000313" key="2">
    <source>
        <dbReference type="EMBL" id="XCG52315.1"/>
    </source>
</evidence>
<gene>
    <name evidence="2" type="primary">repC</name>
    <name evidence="2" type="ORF">ABVK50_29555</name>
</gene>
<organism evidence="2">
    <name type="scientific">Mesorhizobium sp. WSM2240</name>
    <dbReference type="NCBI Taxonomy" id="3228851"/>
    <lineage>
        <taxon>Bacteria</taxon>
        <taxon>Pseudomonadati</taxon>
        <taxon>Pseudomonadota</taxon>
        <taxon>Alphaproteobacteria</taxon>
        <taxon>Hyphomicrobiales</taxon>
        <taxon>Phyllobacteriaceae</taxon>
        <taxon>Mesorhizobium</taxon>
    </lineage>
</organism>
<accession>A0AAU8CZD0</accession>
<geneLocation type="plasmid" evidence="2">
    <name>pMk2240A</name>
</geneLocation>
<feature type="domain" description="Plasmid replication protein C C-terminal" evidence="1">
    <location>
        <begin position="30"/>
        <end position="60"/>
    </location>
</feature>
<dbReference type="EMBL" id="CP159256">
    <property type="protein sequence ID" value="XCG52315.1"/>
    <property type="molecule type" value="Genomic_DNA"/>
</dbReference>
<evidence type="ECO:0000259" key="1">
    <source>
        <dbReference type="Pfam" id="PF11800"/>
    </source>
</evidence>
<proteinExistence type="predicted"/>
<keyword evidence="2" id="KW-0614">Plasmid</keyword>
<dbReference type="InterPro" id="IPR021760">
    <property type="entry name" value="RepC_C"/>
</dbReference>
<reference evidence="2" key="1">
    <citation type="submission" date="2024-06" db="EMBL/GenBank/DDBJ databases">
        <title>Mesorhizobium karijinii sp. nov., a symbiont of the iconic Swainsona formosa from arid Australia.</title>
        <authorList>
            <person name="Hill Y.J."/>
            <person name="Watkin E.L.J."/>
            <person name="O'Hara G.W."/>
            <person name="Terpolilli J."/>
            <person name="Tye M.L."/>
            <person name="Kohlmeier M.G."/>
        </authorList>
    </citation>
    <scope>NUCLEOTIDE SEQUENCE</scope>
    <source>
        <strain evidence="2">WSM2240</strain>
        <plasmid evidence="2">pMk2240A</plasmid>
    </source>
</reference>
<protein>
    <submittedName>
        <fullName evidence="2">Replication initiation protein RepC</fullName>
    </submittedName>
</protein>